<keyword evidence="3" id="KW-0862">Zinc</keyword>
<dbReference type="GO" id="GO:0003676">
    <property type="term" value="F:nucleic acid binding"/>
    <property type="evidence" value="ECO:0007669"/>
    <property type="project" value="InterPro"/>
</dbReference>
<sequence length="80" mass="9350">GYKTAKLKEAKISESVKTGKTKVEVVETEETPHLPLIQTECPKCKFKKAYFWTVQTRAGDEPETKFLKCKKCKHIWRDYN</sequence>
<dbReference type="SUPFAM" id="SSF57783">
    <property type="entry name" value="Zinc beta-ribbon"/>
    <property type="match status" value="1"/>
</dbReference>
<evidence type="ECO:0000256" key="2">
    <source>
        <dbReference type="ARBA" id="ARBA00022771"/>
    </source>
</evidence>
<comment type="caution">
    <text evidence="5">The sequence shown here is derived from an EMBL/GenBank/DDBJ whole genome shotgun (WGS) entry which is preliminary data.</text>
</comment>
<dbReference type="GO" id="GO:0008270">
    <property type="term" value="F:zinc ion binding"/>
    <property type="evidence" value="ECO:0007669"/>
    <property type="project" value="UniProtKB-KW"/>
</dbReference>
<reference evidence="5" key="1">
    <citation type="journal article" date="2014" name="Front. Microbiol.">
        <title>High frequency of phylogenetically diverse reductive dehalogenase-homologous genes in deep subseafloor sedimentary metagenomes.</title>
        <authorList>
            <person name="Kawai M."/>
            <person name="Futagami T."/>
            <person name="Toyoda A."/>
            <person name="Takaki Y."/>
            <person name="Nishi S."/>
            <person name="Hori S."/>
            <person name="Arai W."/>
            <person name="Tsubouchi T."/>
            <person name="Morono Y."/>
            <person name="Uchiyama I."/>
            <person name="Ito T."/>
            <person name="Fujiyama A."/>
            <person name="Inagaki F."/>
            <person name="Takami H."/>
        </authorList>
    </citation>
    <scope>NUCLEOTIDE SEQUENCE</scope>
    <source>
        <strain evidence="5">Expedition CK06-06</strain>
    </source>
</reference>
<dbReference type="EMBL" id="BARS01025687">
    <property type="protein sequence ID" value="GAG06987.1"/>
    <property type="molecule type" value="Genomic_DNA"/>
</dbReference>
<dbReference type="Pfam" id="PF01096">
    <property type="entry name" value="Zn_ribbon_TFIIS"/>
    <property type="match status" value="1"/>
</dbReference>
<feature type="domain" description="TFIIS-type" evidence="4">
    <location>
        <begin position="37"/>
        <end position="77"/>
    </location>
</feature>
<dbReference type="InterPro" id="IPR012164">
    <property type="entry name" value="Rpa12/Rpb9/Rpc10/TFS"/>
</dbReference>
<organism evidence="5">
    <name type="scientific">marine sediment metagenome</name>
    <dbReference type="NCBI Taxonomy" id="412755"/>
    <lineage>
        <taxon>unclassified sequences</taxon>
        <taxon>metagenomes</taxon>
        <taxon>ecological metagenomes</taxon>
    </lineage>
</organism>
<dbReference type="SMART" id="SM00440">
    <property type="entry name" value="ZnF_C2C2"/>
    <property type="match status" value="1"/>
</dbReference>
<name>X0V6L6_9ZZZZ</name>
<dbReference type="PIRSF" id="PIRSF005586">
    <property type="entry name" value="RNApol_RpoM"/>
    <property type="match status" value="1"/>
</dbReference>
<feature type="non-terminal residue" evidence="5">
    <location>
        <position position="1"/>
    </location>
</feature>
<keyword evidence="2" id="KW-0863">Zinc-finger</keyword>
<evidence type="ECO:0000259" key="4">
    <source>
        <dbReference type="PROSITE" id="PS51133"/>
    </source>
</evidence>
<dbReference type="InterPro" id="IPR001222">
    <property type="entry name" value="Znf_TFIIS"/>
</dbReference>
<dbReference type="Gene3D" id="2.20.25.10">
    <property type="match status" value="1"/>
</dbReference>
<proteinExistence type="predicted"/>
<dbReference type="GO" id="GO:0003899">
    <property type="term" value="F:DNA-directed RNA polymerase activity"/>
    <property type="evidence" value="ECO:0007669"/>
    <property type="project" value="InterPro"/>
</dbReference>
<dbReference type="GO" id="GO:0006351">
    <property type="term" value="P:DNA-templated transcription"/>
    <property type="evidence" value="ECO:0007669"/>
    <property type="project" value="InterPro"/>
</dbReference>
<protein>
    <recommendedName>
        <fullName evidence="4">TFIIS-type domain-containing protein</fullName>
    </recommendedName>
</protein>
<evidence type="ECO:0000256" key="1">
    <source>
        <dbReference type="ARBA" id="ARBA00022723"/>
    </source>
</evidence>
<dbReference type="AlphaFoldDB" id="X0V6L6"/>
<keyword evidence="1" id="KW-0479">Metal-binding</keyword>
<dbReference type="InterPro" id="IPR006288">
    <property type="entry name" value="TFS"/>
</dbReference>
<dbReference type="GO" id="GO:0006355">
    <property type="term" value="P:regulation of DNA-templated transcription"/>
    <property type="evidence" value="ECO:0007669"/>
    <property type="project" value="InterPro"/>
</dbReference>
<dbReference type="PANTHER" id="PTHR11239">
    <property type="entry name" value="DNA-DIRECTED RNA POLYMERASE"/>
    <property type="match status" value="1"/>
</dbReference>
<accession>X0V6L6</accession>
<dbReference type="PROSITE" id="PS51133">
    <property type="entry name" value="ZF_TFIIS_2"/>
    <property type="match status" value="1"/>
</dbReference>
<gene>
    <name evidence="5" type="ORF">S01H1_40557</name>
</gene>
<dbReference type="PANTHER" id="PTHR11239:SF12">
    <property type="entry name" value="DNA-DIRECTED RNA POLYMERASE III SUBUNIT RPC10"/>
    <property type="match status" value="1"/>
</dbReference>
<dbReference type="PROSITE" id="PS00466">
    <property type="entry name" value="ZF_TFIIS_1"/>
    <property type="match status" value="1"/>
</dbReference>
<evidence type="ECO:0000313" key="5">
    <source>
        <dbReference type="EMBL" id="GAG06987.1"/>
    </source>
</evidence>
<dbReference type="NCBIfam" id="TIGR01384">
    <property type="entry name" value="TFS_arch"/>
    <property type="match status" value="1"/>
</dbReference>
<evidence type="ECO:0000256" key="3">
    <source>
        <dbReference type="ARBA" id="ARBA00022833"/>
    </source>
</evidence>